<dbReference type="PANTHER" id="PTHR14269:SF62">
    <property type="entry name" value="CDP-DIACYLGLYCEROL--GLYCEROL-3-PHOSPHATE 3-PHOSPHATIDYLTRANSFERASE 1, CHLOROPLASTIC"/>
    <property type="match status" value="1"/>
</dbReference>
<dbReference type="NCBIfam" id="TIGR00560">
    <property type="entry name" value="pgsA"/>
    <property type="match status" value="1"/>
</dbReference>
<dbReference type="Pfam" id="PF01066">
    <property type="entry name" value="CDP-OH_P_transf"/>
    <property type="match status" value="1"/>
</dbReference>
<evidence type="ECO:0000256" key="9">
    <source>
        <dbReference type="ARBA" id="ARBA00022692"/>
    </source>
</evidence>
<keyword evidence="7" id="KW-0444">Lipid biosynthesis</keyword>
<gene>
    <name evidence="19" type="primary">pgsA</name>
    <name evidence="19" type="ORF">IAA62_00665</name>
</gene>
<evidence type="ECO:0000313" key="20">
    <source>
        <dbReference type="Proteomes" id="UP000886861"/>
    </source>
</evidence>
<evidence type="ECO:0000256" key="16">
    <source>
        <dbReference type="NCBIfam" id="TIGR00560"/>
    </source>
</evidence>
<feature type="transmembrane region" description="Helical" evidence="18">
    <location>
        <begin position="88"/>
        <end position="109"/>
    </location>
</feature>
<feature type="transmembrane region" description="Helical" evidence="18">
    <location>
        <begin position="7"/>
        <end position="27"/>
    </location>
</feature>
<comment type="pathway">
    <text evidence="3">Phospholipid metabolism; phosphatidylglycerol biosynthesis; phosphatidylglycerol from CDP-diacylglycerol: step 1/2.</text>
</comment>
<comment type="function">
    <text evidence="1">This protein catalyzes the committed step to the synthesis of the acidic phospholipids.</text>
</comment>
<keyword evidence="13" id="KW-0594">Phospholipid biosynthesis</keyword>
<keyword evidence="10 18" id="KW-1133">Transmembrane helix</keyword>
<dbReference type="PROSITE" id="PS00379">
    <property type="entry name" value="CDP_ALCOHOL_P_TRANSF"/>
    <property type="match status" value="1"/>
</dbReference>
<evidence type="ECO:0000256" key="12">
    <source>
        <dbReference type="ARBA" id="ARBA00023136"/>
    </source>
</evidence>
<comment type="subcellular location">
    <subcellularLocation>
        <location evidence="2">Membrane</location>
        <topology evidence="2">Multi-pass membrane protein</topology>
    </subcellularLocation>
</comment>
<evidence type="ECO:0000256" key="5">
    <source>
        <dbReference type="ARBA" id="ARBA00013170"/>
    </source>
</evidence>
<dbReference type="PANTHER" id="PTHR14269">
    <property type="entry name" value="CDP-DIACYLGLYCEROL--GLYCEROL-3-PHOSPHATE 3-PHOSPHATIDYLTRANSFERASE-RELATED"/>
    <property type="match status" value="1"/>
</dbReference>
<dbReference type="AlphaFoldDB" id="A0A9D1NEC5"/>
<dbReference type="PIRSF" id="PIRSF000847">
    <property type="entry name" value="Phos_ph_gly_syn"/>
    <property type="match status" value="1"/>
</dbReference>
<evidence type="ECO:0000256" key="13">
    <source>
        <dbReference type="ARBA" id="ARBA00023209"/>
    </source>
</evidence>
<evidence type="ECO:0000256" key="4">
    <source>
        <dbReference type="ARBA" id="ARBA00010441"/>
    </source>
</evidence>
<protein>
    <recommendedName>
        <fullName evidence="6 16">CDP-diacylglycerol--glycerol-3-phosphate 3-phosphatidyltransferase</fullName>
        <ecNumber evidence="5 16">2.7.8.5</ecNumber>
    </recommendedName>
</protein>
<evidence type="ECO:0000256" key="6">
    <source>
        <dbReference type="ARBA" id="ARBA00014944"/>
    </source>
</evidence>
<organism evidence="19 20">
    <name type="scientific">Candidatus Caccopulliclostridium gallistercoris</name>
    <dbReference type="NCBI Taxonomy" id="2840719"/>
    <lineage>
        <taxon>Bacteria</taxon>
        <taxon>Bacillati</taxon>
        <taxon>Bacillota</taxon>
        <taxon>Clostridia</taxon>
        <taxon>Candidatus Caccopulliclostridium</taxon>
    </lineage>
</organism>
<dbReference type="GO" id="GO:0046474">
    <property type="term" value="P:glycerophospholipid biosynthetic process"/>
    <property type="evidence" value="ECO:0007669"/>
    <property type="project" value="TreeGrafter"/>
</dbReference>
<dbReference type="GO" id="GO:0008444">
    <property type="term" value="F:CDP-diacylglycerol-glycerol-3-phosphate 3-phosphatidyltransferase activity"/>
    <property type="evidence" value="ECO:0007669"/>
    <property type="project" value="UniProtKB-UniRule"/>
</dbReference>
<keyword evidence="11" id="KW-0443">Lipid metabolism</keyword>
<keyword evidence="12 18" id="KW-0472">Membrane</keyword>
<reference evidence="19" key="1">
    <citation type="submission" date="2020-10" db="EMBL/GenBank/DDBJ databases">
        <authorList>
            <person name="Gilroy R."/>
        </authorList>
    </citation>
    <scope>NUCLEOTIDE SEQUENCE</scope>
    <source>
        <strain evidence="19">CHK186-9395</strain>
    </source>
</reference>
<accession>A0A9D1NEC5</accession>
<dbReference type="Proteomes" id="UP000886861">
    <property type="component" value="Unassembled WGS sequence"/>
</dbReference>
<evidence type="ECO:0000256" key="7">
    <source>
        <dbReference type="ARBA" id="ARBA00022516"/>
    </source>
</evidence>
<evidence type="ECO:0000256" key="15">
    <source>
        <dbReference type="ARBA" id="ARBA00048586"/>
    </source>
</evidence>
<keyword evidence="14" id="KW-1208">Phospholipid metabolism</keyword>
<evidence type="ECO:0000256" key="14">
    <source>
        <dbReference type="ARBA" id="ARBA00023264"/>
    </source>
</evidence>
<dbReference type="InterPro" id="IPR048254">
    <property type="entry name" value="CDP_ALCOHOL_P_TRANSF_CS"/>
</dbReference>
<comment type="caution">
    <text evidence="19">The sequence shown here is derived from an EMBL/GenBank/DDBJ whole genome shotgun (WGS) entry which is preliminary data.</text>
</comment>
<dbReference type="InterPro" id="IPR050324">
    <property type="entry name" value="CDP-alcohol_PTase-I"/>
</dbReference>
<evidence type="ECO:0000256" key="17">
    <source>
        <dbReference type="RuleBase" id="RU003750"/>
    </source>
</evidence>
<dbReference type="InterPro" id="IPR043130">
    <property type="entry name" value="CDP-OH_PTrfase_TM_dom"/>
</dbReference>
<evidence type="ECO:0000256" key="3">
    <source>
        <dbReference type="ARBA" id="ARBA00005042"/>
    </source>
</evidence>
<dbReference type="GO" id="GO:0016020">
    <property type="term" value="C:membrane"/>
    <property type="evidence" value="ECO:0007669"/>
    <property type="project" value="UniProtKB-SubCell"/>
</dbReference>
<evidence type="ECO:0000313" key="19">
    <source>
        <dbReference type="EMBL" id="HIV01057.1"/>
    </source>
</evidence>
<evidence type="ECO:0000256" key="10">
    <source>
        <dbReference type="ARBA" id="ARBA00022989"/>
    </source>
</evidence>
<reference evidence="19" key="2">
    <citation type="journal article" date="2021" name="PeerJ">
        <title>Extensive microbial diversity within the chicken gut microbiome revealed by metagenomics and culture.</title>
        <authorList>
            <person name="Gilroy R."/>
            <person name="Ravi A."/>
            <person name="Getino M."/>
            <person name="Pursley I."/>
            <person name="Horton D.L."/>
            <person name="Alikhan N.F."/>
            <person name="Baker D."/>
            <person name="Gharbi K."/>
            <person name="Hall N."/>
            <person name="Watson M."/>
            <person name="Adriaenssens E.M."/>
            <person name="Foster-Nyarko E."/>
            <person name="Jarju S."/>
            <person name="Secka A."/>
            <person name="Antonio M."/>
            <person name="Oren A."/>
            <person name="Chaudhuri R.R."/>
            <person name="La Ragione R."/>
            <person name="Hildebrand F."/>
            <person name="Pallen M.J."/>
        </authorList>
    </citation>
    <scope>NUCLEOTIDE SEQUENCE</scope>
    <source>
        <strain evidence="19">CHK186-9395</strain>
    </source>
</reference>
<keyword evidence="9 18" id="KW-0812">Transmembrane</keyword>
<evidence type="ECO:0000256" key="2">
    <source>
        <dbReference type="ARBA" id="ARBA00004141"/>
    </source>
</evidence>
<feature type="transmembrane region" description="Helical" evidence="18">
    <location>
        <begin position="156"/>
        <end position="184"/>
    </location>
</feature>
<dbReference type="Gene3D" id="1.20.120.1760">
    <property type="match status" value="1"/>
</dbReference>
<sequence>MNLPNRITLVRIFLIPIMVFLYLATFIPYGKLIALAVFILAACTDFLDGMIARKYGLVTNLGKFLDPIADKLLTASALLLVVCDMTLPPPYGVIVAIIILGRELIISAFRQVAATKNFVMAADKWGKVKTIFQDIALPALMFLSLIYQYSWFSQTFVFVFEIICYSLIGIATLLTIISGCNYIIKNFNVLKEEKGEENGR</sequence>
<evidence type="ECO:0000256" key="18">
    <source>
        <dbReference type="SAM" id="Phobius"/>
    </source>
</evidence>
<comment type="similarity">
    <text evidence="4 17">Belongs to the CDP-alcohol phosphatidyltransferase class-I family.</text>
</comment>
<keyword evidence="8 17" id="KW-0808">Transferase</keyword>
<proteinExistence type="inferred from homology"/>
<dbReference type="InterPro" id="IPR000462">
    <property type="entry name" value="CDP-OH_P_trans"/>
</dbReference>
<evidence type="ECO:0000256" key="1">
    <source>
        <dbReference type="ARBA" id="ARBA00003973"/>
    </source>
</evidence>
<dbReference type="EC" id="2.7.8.5" evidence="5 16"/>
<comment type="catalytic activity">
    <reaction evidence="15">
        <text>a CDP-1,2-diacyl-sn-glycerol + sn-glycerol 3-phosphate = a 1,2-diacyl-sn-glycero-3-phospho-(1'-sn-glycero-3'-phosphate) + CMP + H(+)</text>
        <dbReference type="Rhea" id="RHEA:12593"/>
        <dbReference type="ChEBI" id="CHEBI:15378"/>
        <dbReference type="ChEBI" id="CHEBI:57597"/>
        <dbReference type="ChEBI" id="CHEBI:58332"/>
        <dbReference type="ChEBI" id="CHEBI:60110"/>
        <dbReference type="ChEBI" id="CHEBI:60377"/>
        <dbReference type="EC" id="2.7.8.5"/>
    </reaction>
</comment>
<evidence type="ECO:0000256" key="11">
    <source>
        <dbReference type="ARBA" id="ARBA00023098"/>
    </source>
</evidence>
<feature type="transmembrane region" description="Helical" evidence="18">
    <location>
        <begin position="130"/>
        <end position="150"/>
    </location>
</feature>
<dbReference type="EMBL" id="DVOJ01000003">
    <property type="protein sequence ID" value="HIV01057.1"/>
    <property type="molecule type" value="Genomic_DNA"/>
</dbReference>
<dbReference type="InterPro" id="IPR004570">
    <property type="entry name" value="Phosphatidylglycerol_P_synth"/>
</dbReference>
<name>A0A9D1NEC5_9FIRM</name>
<evidence type="ECO:0000256" key="8">
    <source>
        <dbReference type="ARBA" id="ARBA00022679"/>
    </source>
</evidence>